<feature type="domain" description="ComEC/Rec2-related protein" evidence="7">
    <location>
        <begin position="238"/>
        <end position="519"/>
    </location>
</feature>
<name>A0A6P1SYX0_9RHOB</name>
<reference evidence="9 10" key="1">
    <citation type="submission" date="2019-12" db="EMBL/GenBank/DDBJ databases">
        <title>Complete genome sequence of Algicella marina strain 9Alg 56(T) isolated from the red alga Tichocarpus crinitus.</title>
        <authorList>
            <person name="Kim S.-G."/>
            <person name="Nedashkovskaya O.I."/>
        </authorList>
    </citation>
    <scope>NUCLEOTIDE SEQUENCE [LARGE SCALE GENOMIC DNA]</scope>
    <source>
        <strain evidence="9 10">9Alg 56</strain>
    </source>
</reference>
<keyword evidence="10" id="KW-1185">Reference proteome</keyword>
<evidence type="ECO:0000256" key="3">
    <source>
        <dbReference type="ARBA" id="ARBA00022692"/>
    </source>
</evidence>
<dbReference type="PANTHER" id="PTHR30619:SF1">
    <property type="entry name" value="RECOMBINATION PROTEIN 2"/>
    <property type="match status" value="1"/>
</dbReference>
<dbReference type="NCBIfam" id="TIGR00360">
    <property type="entry name" value="ComEC_N-term"/>
    <property type="match status" value="1"/>
</dbReference>
<feature type="transmembrane region" description="Helical" evidence="6">
    <location>
        <begin position="343"/>
        <end position="361"/>
    </location>
</feature>
<gene>
    <name evidence="9" type="ORF">GO499_05720</name>
</gene>
<dbReference type="Pfam" id="PF13567">
    <property type="entry name" value="DUF4131"/>
    <property type="match status" value="1"/>
</dbReference>
<keyword evidence="3 6" id="KW-0812">Transmembrane</keyword>
<accession>A0A6P1SYX0</accession>
<feature type="transmembrane region" description="Helical" evidence="6">
    <location>
        <begin position="259"/>
        <end position="285"/>
    </location>
</feature>
<organism evidence="9 10">
    <name type="scientific">Algicella marina</name>
    <dbReference type="NCBI Taxonomy" id="2683284"/>
    <lineage>
        <taxon>Bacteria</taxon>
        <taxon>Pseudomonadati</taxon>
        <taxon>Pseudomonadota</taxon>
        <taxon>Alphaproteobacteria</taxon>
        <taxon>Rhodobacterales</taxon>
        <taxon>Paracoccaceae</taxon>
        <taxon>Algicella</taxon>
    </lineage>
</organism>
<sequence length="691" mass="72293">MGRTRARLAAALRDLAEAQRGTGFLWSPVALGTGIVVYFSLLEEPGAGVLACLCGISAACCWLARRWHFTPIMLMGLVAAGVVLAALQTERVRAPVLAGDYRGPVTGRLIGLDRSAANHVRVTLDRVVLPGRTEVPERVRVSLAGFIAPGALEPGATIMMQAWIAPPNAPVEPGGFDFRRHAWFQKIGAVGYTRDPVMVAEPPGRQGPALKIFALRMTMADWLRLRMDAEAGPFAAAILTGDRSAIDPSQMQDLRVSNLAHLLAISGLHMGLLTGFVFAVVRLALALPPGLALWLPAKKLAAAAALAFGLFYLALSGASVATQRAFVMAAVALLAVLLDRPVLTLRAVAIAALIVLLLDPVSITGPGFQMSFAATTALVAAFAALRPTRAWQALGRGRLRYLKWFVVLAITSFVAGAATAPFSAYHFNALGKYGYLANLTAVPAMGLLVVPSAMAALLLAPIGLAEVPLAVMSAGIHHILRVAHWAATREDALLHIATGPSSVLPLITLGALMLFLLRGRMRLAGLGPAVLALLVWQSPERPLLLVAENGRMMGLLMREGRVLSAGRGNGFAAGIWLENDGSGADPAAAFAREGLRRDDDGNILGDLPGVGAVLWTGRETVAGCGKAMVIVGPKLSGSDAGGCLLVGKEALAAGGAHALVMRGGELKLETVADRSGVRPWTVGRIGGGRKP</sequence>
<evidence type="ECO:0000256" key="4">
    <source>
        <dbReference type="ARBA" id="ARBA00022989"/>
    </source>
</evidence>
<feature type="domain" description="DUF4131" evidence="8">
    <location>
        <begin position="49"/>
        <end position="196"/>
    </location>
</feature>
<evidence type="ECO:0000259" key="8">
    <source>
        <dbReference type="Pfam" id="PF13567"/>
    </source>
</evidence>
<feature type="transmembrane region" description="Helical" evidence="6">
    <location>
        <begin position="47"/>
        <end position="64"/>
    </location>
</feature>
<evidence type="ECO:0000259" key="7">
    <source>
        <dbReference type="Pfam" id="PF03772"/>
    </source>
</evidence>
<dbReference type="InterPro" id="IPR052159">
    <property type="entry name" value="Competence_DNA_uptake"/>
</dbReference>
<dbReference type="InterPro" id="IPR004477">
    <property type="entry name" value="ComEC_N"/>
</dbReference>
<dbReference type="Pfam" id="PF03772">
    <property type="entry name" value="Competence"/>
    <property type="match status" value="1"/>
</dbReference>
<dbReference type="AlphaFoldDB" id="A0A6P1SYX0"/>
<keyword evidence="2" id="KW-1003">Cell membrane</keyword>
<evidence type="ECO:0000313" key="9">
    <source>
        <dbReference type="EMBL" id="QHQ34725.1"/>
    </source>
</evidence>
<dbReference type="KEGG" id="amaq:GO499_05720"/>
<keyword evidence="4 6" id="KW-1133">Transmembrane helix</keyword>
<proteinExistence type="predicted"/>
<feature type="transmembrane region" description="Helical" evidence="6">
    <location>
        <begin position="492"/>
        <end position="517"/>
    </location>
</feature>
<dbReference type="PANTHER" id="PTHR30619">
    <property type="entry name" value="DNA INTERNALIZATION/COMPETENCE PROTEIN COMEC/REC2"/>
    <property type="match status" value="1"/>
</dbReference>
<evidence type="ECO:0000256" key="2">
    <source>
        <dbReference type="ARBA" id="ARBA00022475"/>
    </source>
</evidence>
<dbReference type="RefSeq" id="WP_161861294.1">
    <property type="nucleotide sequence ID" value="NZ_CP046620.1"/>
</dbReference>
<feature type="transmembrane region" description="Helical" evidence="6">
    <location>
        <begin position="21"/>
        <end position="41"/>
    </location>
</feature>
<evidence type="ECO:0000256" key="6">
    <source>
        <dbReference type="SAM" id="Phobius"/>
    </source>
</evidence>
<dbReference type="GO" id="GO:0005886">
    <property type="term" value="C:plasma membrane"/>
    <property type="evidence" value="ECO:0007669"/>
    <property type="project" value="UniProtKB-SubCell"/>
</dbReference>
<feature type="transmembrane region" description="Helical" evidence="6">
    <location>
        <begin position="297"/>
        <end position="315"/>
    </location>
</feature>
<keyword evidence="5 6" id="KW-0472">Membrane</keyword>
<feature type="transmembrane region" description="Helical" evidence="6">
    <location>
        <begin position="405"/>
        <end position="427"/>
    </location>
</feature>
<dbReference type="Proteomes" id="UP000464495">
    <property type="component" value="Chromosome"/>
</dbReference>
<dbReference type="InterPro" id="IPR025405">
    <property type="entry name" value="DUF4131"/>
</dbReference>
<evidence type="ECO:0000256" key="1">
    <source>
        <dbReference type="ARBA" id="ARBA00004651"/>
    </source>
</evidence>
<evidence type="ECO:0000256" key="5">
    <source>
        <dbReference type="ARBA" id="ARBA00023136"/>
    </source>
</evidence>
<protein>
    <submittedName>
        <fullName evidence="9">DUF4131 domain-containing protein</fullName>
    </submittedName>
</protein>
<feature type="transmembrane region" description="Helical" evidence="6">
    <location>
        <begin position="367"/>
        <end position="385"/>
    </location>
</feature>
<comment type="subcellular location">
    <subcellularLocation>
        <location evidence="1">Cell membrane</location>
        <topology evidence="1">Multi-pass membrane protein</topology>
    </subcellularLocation>
</comment>
<evidence type="ECO:0000313" key="10">
    <source>
        <dbReference type="Proteomes" id="UP000464495"/>
    </source>
</evidence>
<dbReference type="EMBL" id="CP046620">
    <property type="protein sequence ID" value="QHQ34725.1"/>
    <property type="molecule type" value="Genomic_DNA"/>
</dbReference>